<keyword evidence="2" id="KW-1185">Reference proteome</keyword>
<reference evidence="1 2" key="1">
    <citation type="submission" date="2023-12" db="EMBL/GenBank/DDBJ databases">
        <title>Baltic Sea Cyanobacteria.</title>
        <authorList>
            <person name="Delbaje E."/>
            <person name="Fewer D.P."/>
            <person name="Shishido T.K."/>
        </authorList>
    </citation>
    <scope>NUCLEOTIDE SEQUENCE [LARGE SCALE GENOMIC DNA]</scope>
    <source>
        <strain evidence="1 2">UHCC 0370</strain>
    </source>
</reference>
<accession>A0ABU5THS6</accession>
<proteinExistence type="predicted"/>
<protein>
    <submittedName>
        <fullName evidence="1">Uncharacterized protein</fullName>
    </submittedName>
</protein>
<comment type="caution">
    <text evidence="1">The sequence shown here is derived from an EMBL/GenBank/DDBJ whole genome shotgun (WGS) entry which is preliminary data.</text>
</comment>
<dbReference type="Proteomes" id="UP001301388">
    <property type="component" value="Unassembled WGS sequence"/>
</dbReference>
<sequence>MNNFYAEVSYPEKLDDFQFKEIVSLLLSKNEGKEASGVGIRKSNSAISEEGFLINPAEYEFTSKNIKYIFTGEEPRNNFVDAINQDYKEIGVHARNFLQ</sequence>
<evidence type="ECO:0000313" key="2">
    <source>
        <dbReference type="Proteomes" id="UP001301388"/>
    </source>
</evidence>
<dbReference type="RefSeq" id="WP_323261414.1">
    <property type="nucleotide sequence ID" value="NZ_JAYGIE010000037.1"/>
</dbReference>
<organism evidence="1 2">
    <name type="scientific">Pseudanabaena galeata UHCC 0370</name>
    <dbReference type="NCBI Taxonomy" id="3110310"/>
    <lineage>
        <taxon>Bacteria</taxon>
        <taxon>Bacillati</taxon>
        <taxon>Cyanobacteriota</taxon>
        <taxon>Cyanophyceae</taxon>
        <taxon>Pseudanabaenales</taxon>
        <taxon>Pseudanabaenaceae</taxon>
        <taxon>Pseudanabaena</taxon>
    </lineage>
</organism>
<dbReference type="EMBL" id="JAYGIE010000037">
    <property type="protein sequence ID" value="MEA5477789.1"/>
    <property type="molecule type" value="Genomic_DNA"/>
</dbReference>
<gene>
    <name evidence="1" type="ORF">VB774_09165</name>
</gene>
<evidence type="ECO:0000313" key="1">
    <source>
        <dbReference type="EMBL" id="MEA5477789.1"/>
    </source>
</evidence>
<name>A0ABU5THS6_9CYAN</name>